<feature type="domain" description="HTH luxR-type" evidence="2">
    <location>
        <begin position="19"/>
        <end position="46"/>
    </location>
</feature>
<dbReference type="InterPro" id="IPR036388">
    <property type="entry name" value="WH-like_DNA-bd_sf"/>
</dbReference>
<organism evidence="3 4">
    <name type="scientific">Streptomyces reniochalinae</name>
    <dbReference type="NCBI Taxonomy" id="2250578"/>
    <lineage>
        <taxon>Bacteria</taxon>
        <taxon>Bacillati</taxon>
        <taxon>Actinomycetota</taxon>
        <taxon>Actinomycetes</taxon>
        <taxon>Kitasatosporales</taxon>
        <taxon>Streptomycetaceae</taxon>
        <taxon>Streptomyces</taxon>
    </lineage>
</organism>
<evidence type="ECO:0000259" key="2">
    <source>
        <dbReference type="PROSITE" id="PS00622"/>
    </source>
</evidence>
<dbReference type="EMBL" id="QOIM01000025">
    <property type="protein sequence ID" value="RCG22352.1"/>
    <property type="molecule type" value="Genomic_DNA"/>
</dbReference>
<name>A0A367EXI5_9ACTN</name>
<dbReference type="Gene3D" id="1.10.10.10">
    <property type="entry name" value="Winged helix-like DNA-binding domain superfamily/Winged helix DNA-binding domain"/>
    <property type="match status" value="1"/>
</dbReference>
<dbReference type="GO" id="GO:0003677">
    <property type="term" value="F:DNA binding"/>
    <property type="evidence" value="ECO:0007669"/>
    <property type="project" value="InterPro"/>
</dbReference>
<dbReference type="SMART" id="SM00421">
    <property type="entry name" value="HTH_LUXR"/>
    <property type="match status" value="1"/>
</dbReference>
<proteinExistence type="predicted"/>
<accession>A0A367EXI5</accession>
<dbReference type="OrthoDB" id="3197423at2"/>
<dbReference type="RefSeq" id="WP_114014744.1">
    <property type="nucleotide sequence ID" value="NZ_QOIM01000025.1"/>
</dbReference>
<reference evidence="3 4" key="1">
    <citation type="submission" date="2018-06" db="EMBL/GenBank/DDBJ databases">
        <title>Streptomyces reniochalinae sp. nov. and Streptomyces diacarnus sp. nov. from marine sponges.</title>
        <authorList>
            <person name="Li L."/>
        </authorList>
    </citation>
    <scope>NUCLEOTIDE SEQUENCE [LARGE SCALE GENOMIC DNA]</scope>
    <source>
        <strain evidence="3 4">LHW50302</strain>
    </source>
</reference>
<feature type="compositionally biased region" description="Basic residues" evidence="1">
    <location>
        <begin position="51"/>
        <end position="69"/>
    </location>
</feature>
<dbReference type="PRINTS" id="PR00038">
    <property type="entry name" value="HTHLUXR"/>
</dbReference>
<dbReference type="Pfam" id="PF00196">
    <property type="entry name" value="GerE"/>
    <property type="match status" value="1"/>
</dbReference>
<evidence type="ECO:0000313" key="4">
    <source>
        <dbReference type="Proteomes" id="UP000253507"/>
    </source>
</evidence>
<dbReference type="SUPFAM" id="SSF46894">
    <property type="entry name" value="C-terminal effector domain of the bipartite response regulators"/>
    <property type="match status" value="1"/>
</dbReference>
<dbReference type="GO" id="GO:0006355">
    <property type="term" value="P:regulation of DNA-templated transcription"/>
    <property type="evidence" value="ECO:0007669"/>
    <property type="project" value="InterPro"/>
</dbReference>
<feature type="region of interest" description="Disordered" evidence="1">
    <location>
        <begin position="47"/>
        <end position="69"/>
    </location>
</feature>
<dbReference type="AlphaFoldDB" id="A0A367EXI5"/>
<dbReference type="InterPro" id="IPR016032">
    <property type="entry name" value="Sig_transdc_resp-reg_C-effctor"/>
</dbReference>
<dbReference type="PROSITE" id="PS00622">
    <property type="entry name" value="HTH_LUXR_1"/>
    <property type="match status" value="1"/>
</dbReference>
<protein>
    <recommendedName>
        <fullName evidence="2">HTH luxR-type domain-containing protein</fullName>
    </recommendedName>
</protein>
<evidence type="ECO:0000313" key="3">
    <source>
        <dbReference type="EMBL" id="RCG22352.1"/>
    </source>
</evidence>
<comment type="caution">
    <text evidence="3">The sequence shown here is derived from an EMBL/GenBank/DDBJ whole genome shotgun (WGS) entry which is preliminary data.</text>
</comment>
<dbReference type="Proteomes" id="UP000253507">
    <property type="component" value="Unassembled WGS sequence"/>
</dbReference>
<gene>
    <name evidence="3" type="ORF">DQ392_06660</name>
</gene>
<keyword evidence="4" id="KW-1185">Reference proteome</keyword>
<dbReference type="InterPro" id="IPR000792">
    <property type="entry name" value="Tscrpt_reg_LuxR_C"/>
</dbReference>
<sequence>MVSANGICHAQVVRPVALGRANRDIAESLVLSTRSVENHVARIVRKLGVSSRKRRRRSGSRRKRGRMVE</sequence>
<evidence type="ECO:0000256" key="1">
    <source>
        <dbReference type="SAM" id="MobiDB-lite"/>
    </source>
</evidence>